<name>A0AAQ3WZE6_PASNO</name>
<proteinExistence type="predicted"/>
<evidence type="ECO:0000313" key="2">
    <source>
        <dbReference type="EMBL" id="WVZ79873.1"/>
    </source>
</evidence>
<feature type="region of interest" description="Disordered" evidence="1">
    <location>
        <begin position="155"/>
        <end position="176"/>
    </location>
</feature>
<reference evidence="2 3" key="1">
    <citation type="submission" date="2024-02" db="EMBL/GenBank/DDBJ databases">
        <title>High-quality chromosome-scale genome assembly of Pensacola bahiagrass (Paspalum notatum Flugge var. saurae).</title>
        <authorList>
            <person name="Vega J.M."/>
            <person name="Podio M."/>
            <person name="Orjuela J."/>
            <person name="Siena L.A."/>
            <person name="Pessino S.C."/>
            <person name="Combes M.C."/>
            <person name="Mariac C."/>
            <person name="Albertini E."/>
            <person name="Pupilli F."/>
            <person name="Ortiz J.P.A."/>
            <person name="Leblanc O."/>
        </authorList>
    </citation>
    <scope>NUCLEOTIDE SEQUENCE [LARGE SCALE GENOMIC DNA]</scope>
    <source>
        <strain evidence="2">R1</strain>
        <tissue evidence="2">Leaf</tissue>
    </source>
</reference>
<feature type="region of interest" description="Disordered" evidence="1">
    <location>
        <begin position="301"/>
        <end position="363"/>
    </location>
</feature>
<accession>A0AAQ3WZE6</accession>
<organism evidence="2 3">
    <name type="scientific">Paspalum notatum var. saurae</name>
    <dbReference type="NCBI Taxonomy" id="547442"/>
    <lineage>
        <taxon>Eukaryota</taxon>
        <taxon>Viridiplantae</taxon>
        <taxon>Streptophyta</taxon>
        <taxon>Embryophyta</taxon>
        <taxon>Tracheophyta</taxon>
        <taxon>Spermatophyta</taxon>
        <taxon>Magnoliopsida</taxon>
        <taxon>Liliopsida</taxon>
        <taxon>Poales</taxon>
        <taxon>Poaceae</taxon>
        <taxon>PACMAD clade</taxon>
        <taxon>Panicoideae</taxon>
        <taxon>Andropogonodae</taxon>
        <taxon>Paspaleae</taxon>
        <taxon>Paspalinae</taxon>
        <taxon>Paspalum</taxon>
    </lineage>
</organism>
<dbReference type="Proteomes" id="UP001341281">
    <property type="component" value="Chromosome 06"/>
</dbReference>
<sequence length="363" mass="36530">MSSPASGFSSHGHALSHTCRGIVGLGFDVPARLAAPVQQQLQRLGAGVEGEVDGGLDPAYLLAVRLGDAKIGEASSHDAEKAAAPTEEQGLELRVPVLHDDAEDQVPGQRRRGFLPFGDEVGGGLVHRPADGEHGDRLRHAHEAEFPRQDDAEALAAAAADGPEQVLPHGGPVQEPPVGVHEDGVEDVVSGEAVPAHQRAEPAAAKVAADADGGADPRGEGERAAGGADGVVDLAERGARPGPRLGARGVDADVAQRGEVQHREALARVEGRVGEALVVVPAAAGADADAVAAAAAHGGLRVGGLRGGHDGERARGGGRDVAEVADGGEQQRGIGRGRRGVEEAPRNAGGGEAADERVGGAGS</sequence>
<protein>
    <submittedName>
        <fullName evidence="2">Uncharacterized protein</fullName>
    </submittedName>
</protein>
<dbReference type="AlphaFoldDB" id="A0AAQ3WZE6"/>
<evidence type="ECO:0000313" key="3">
    <source>
        <dbReference type="Proteomes" id="UP001341281"/>
    </source>
</evidence>
<feature type="compositionally biased region" description="Basic and acidic residues" evidence="1">
    <location>
        <begin position="307"/>
        <end position="322"/>
    </location>
</feature>
<gene>
    <name evidence="2" type="ORF">U9M48_027400</name>
</gene>
<feature type="compositionally biased region" description="Basic and acidic residues" evidence="1">
    <location>
        <begin position="354"/>
        <end position="363"/>
    </location>
</feature>
<evidence type="ECO:0000256" key="1">
    <source>
        <dbReference type="SAM" id="MobiDB-lite"/>
    </source>
</evidence>
<feature type="compositionally biased region" description="Low complexity" evidence="1">
    <location>
        <begin position="201"/>
        <end position="214"/>
    </location>
</feature>
<keyword evidence="3" id="KW-1185">Reference proteome</keyword>
<feature type="region of interest" description="Disordered" evidence="1">
    <location>
        <begin position="199"/>
        <end position="227"/>
    </location>
</feature>
<dbReference type="EMBL" id="CP144750">
    <property type="protein sequence ID" value="WVZ79873.1"/>
    <property type="molecule type" value="Genomic_DNA"/>
</dbReference>